<evidence type="ECO:0000313" key="1">
    <source>
        <dbReference type="EMBL" id="OKP91846.1"/>
    </source>
</evidence>
<dbReference type="EMBL" id="LVWI01000001">
    <property type="protein sequence ID" value="OKP91846.1"/>
    <property type="molecule type" value="Genomic_DNA"/>
</dbReference>
<reference evidence="1 2" key="1">
    <citation type="submission" date="2016-03" db="EMBL/GenBank/DDBJ databases">
        <authorList>
            <person name="Sant'Anna F.H."/>
            <person name="Ambrosini A."/>
            <person name="Souza R."/>
            <person name="Bach E."/>
            <person name="Fernandes G."/>
            <person name="Balsanelli E."/>
            <person name="Baura V.A."/>
            <person name="Souza E.M."/>
            <person name="Passaglia L."/>
        </authorList>
    </citation>
    <scope>NUCLEOTIDE SEQUENCE [LARGE SCALE GENOMIC DNA]</scope>
    <source>
        <strain evidence="1 2">P26E</strain>
    </source>
</reference>
<keyword evidence="2" id="KW-1185">Reference proteome</keyword>
<name>A0ABX3EUF9_9BACL</name>
<gene>
    <name evidence="1" type="ORF">A3844_01660</name>
</gene>
<dbReference type="Proteomes" id="UP000186058">
    <property type="component" value="Unassembled WGS sequence"/>
</dbReference>
<organism evidence="1 2">
    <name type="scientific">Paenibacillus helianthi</name>
    <dbReference type="NCBI Taxonomy" id="1349432"/>
    <lineage>
        <taxon>Bacteria</taxon>
        <taxon>Bacillati</taxon>
        <taxon>Bacillota</taxon>
        <taxon>Bacilli</taxon>
        <taxon>Bacillales</taxon>
        <taxon>Paenibacillaceae</taxon>
        <taxon>Paenibacillus</taxon>
    </lineage>
</organism>
<accession>A0ABX3EUF9</accession>
<protein>
    <submittedName>
        <fullName evidence="1">Uncharacterized protein</fullName>
    </submittedName>
</protein>
<evidence type="ECO:0000313" key="2">
    <source>
        <dbReference type="Proteomes" id="UP000186058"/>
    </source>
</evidence>
<comment type="caution">
    <text evidence="1">The sequence shown here is derived from an EMBL/GenBank/DDBJ whole genome shotgun (WGS) entry which is preliminary data.</text>
</comment>
<sequence>MPRTAITIQKPSDGGMVLARANGDATNNHEFINNGSTVLIVKNGGVSSIDVTLNFAADKYGRTGSKVVAVAASAEKVIGPFVKELYNQSDNKVQFDLSAAASVTVAALSPQ</sequence>
<dbReference type="RefSeq" id="WP_074106395.1">
    <property type="nucleotide sequence ID" value="NZ_LVWI01000001.1"/>
</dbReference>
<proteinExistence type="predicted"/>